<comment type="caution">
    <text evidence="2">The sequence shown here is derived from an EMBL/GenBank/DDBJ whole genome shotgun (WGS) entry which is preliminary data.</text>
</comment>
<proteinExistence type="predicted"/>
<evidence type="ECO:0000313" key="2">
    <source>
        <dbReference type="EMBL" id="PRQ60566.1"/>
    </source>
</evidence>
<protein>
    <submittedName>
        <fullName evidence="2">Uncharacterized protein</fullName>
    </submittedName>
</protein>
<name>A0A2P6SPI0_ROSCH</name>
<dbReference type="EMBL" id="PDCK01000039">
    <property type="protein sequence ID" value="PRQ60566.1"/>
    <property type="molecule type" value="Genomic_DNA"/>
</dbReference>
<gene>
    <name evidence="2" type="ORF">RchiOBHm_Chr1g0382721</name>
</gene>
<accession>A0A2P6SPI0</accession>
<evidence type="ECO:0000313" key="3">
    <source>
        <dbReference type="Proteomes" id="UP000238479"/>
    </source>
</evidence>
<keyword evidence="3" id="KW-1185">Reference proteome</keyword>
<organism evidence="2 3">
    <name type="scientific">Rosa chinensis</name>
    <name type="common">China rose</name>
    <dbReference type="NCBI Taxonomy" id="74649"/>
    <lineage>
        <taxon>Eukaryota</taxon>
        <taxon>Viridiplantae</taxon>
        <taxon>Streptophyta</taxon>
        <taxon>Embryophyta</taxon>
        <taxon>Tracheophyta</taxon>
        <taxon>Spermatophyta</taxon>
        <taxon>Magnoliopsida</taxon>
        <taxon>eudicotyledons</taxon>
        <taxon>Gunneridae</taxon>
        <taxon>Pentapetalae</taxon>
        <taxon>rosids</taxon>
        <taxon>fabids</taxon>
        <taxon>Rosales</taxon>
        <taxon>Rosaceae</taxon>
        <taxon>Rosoideae</taxon>
        <taxon>Rosoideae incertae sedis</taxon>
        <taxon>Rosa</taxon>
    </lineage>
</organism>
<feature type="transmembrane region" description="Helical" evidence="1">
    <location>
        <begin position="45"/>
        <end position="68"/>
    </location>
</feature>
<sequence>MPFFFFFFFLFLLFREKLLLFVFFFDFLFFSPDLARLLLFSLTPLFFLLLSFSIPALSLSPFFSSFFCQLKLKWKCRSENGAAAVVEWKARFDWRCCRLGFVGGNGGEKNSRVQYGLGRRRIRAAIR</sequence>
<reference evidence="2 3" key="1">
    <citation type="journal article" date="2018" name="Nat. Genet.">
        <title>The Rosa genome provides new insights in the design of modern roses.</title>
        <authorList>
            <person name="Bendahmane M."/>
        </authorList>
    </citation>
    <scope>NUCLEOTIDE SEQUENCE [LARGE SCALE GENOMIC DNA]</scope>
    <source>
        <strain evidence="3">cv. Old Blush</strain>
    </source>
</reference>
<keyword evidence="1" id="KW-0472">Membrane</keyword>
<keyword evidence="1" id="KW-1133">Transmembrane helix</keyword>
<keyword evidence="1" id="KW-0812">Transmembrane</keyword>
<evidence type="ECO:0000256" key="1">
    <source>
        <dbReference type="SAM" id="Phobius"/>
    </source>
</evidence>
<dbReference type="Gramene" id="PRQ60566">
    <property type="protein sequence ID" value="PRQ60566"/>
    <property type="gene ID" value="RchiOBHm_Chr1g0382721"/>
</dbReference>
<dbReference type="AlphaFoldDB" id="A0A2P6SPI0"/>
<dbReference type="Proteomes" id="UP000238479">
    <property type="component" value="Chromosome 1"/>
</dbReference>